<dbReference type="InterPro" id="IPR029063">
    <property type="entry name" value="SAM-dependent_MTases_sf"/>
</dbReference>
<dbReference type="InterPro" id="IPR013216">
    <property type="entry name" value="Methyltransf_11"/>
</dbReference>
<keyword evidence="3" id="KW-0808">Transferase</keyword>
<dbReference type="PANTHER" id="PTHR44942:SF4">
    <property type="entry name" value="METHYLTRANSFERASE TYPE 11 DOMAIN-CONTAINING PROTEIN"/>
    <property type="match status" value="1"/>
</dbReference>
<evidence type="ECO:0000259" key="4">
    <source>
        <dbReference type="Pfam" id="PF08241"/>
    </source>
</evidence>
<evidence type="ECO:0000256" key="3">
    <source>
        <dbReference type="ARBA" id="ARBA00022679"/>
    </source>
</evidence>
<evidence type="ECO:0000256" key="2">
    <source>
        <dbReference type="ARBA" id="ARBA00022603"/>
    </source>
</evidence>
<proteinExistence type="inferred from homology"/>
<gene>
    <name evidence="5" type="ORF">B0I35DRAFT_473615</name>
</gene>
<dbReference type="Proteomes" id="UP000813444">
    <property type="component" value="Unassembled WGS sequence"/>
</dbReference>
<evidence type="ECO:0000313" key="6">
    <source>
        <dbReference type="Proteomes" id="UP000813444"/>
    </source>
</evidence>
<dbReference type="GO" id="GO:0008757">
    <property type="term" value="F:S-adenosylmethionine-dependent methyltransferase activity"/>
    <property type="evidence" value="ECO:0007669"/>
    <property type="project" value="InterPro"/>
</dbReference>
<keyword evidence="2 5" id="KW-0489">Methyltransferase</keyword>
<sequence length="275" mass="30555">MGSSSEVHDSNRGFNDAQAYDTYRPSYPAEAVEKLLSHLGVSGKPGSKIVDLAAGTGKFTEALAARPEEYEVVAVEPHESMRGTLAKKKLKGVDVREGTAVKMNVPDGWADAVVVAQAFHWFATEEALDEIRRVLKPDGKLGLVYNIENYNSPSSWPAATAWEKKTSDLVLDLPDDGQPRFRHSHWRIVLDAQAQAAAPKFSTPLGEDSVPWTVKLSKAALWDRMNTLSQVALLQGAEREAWRARWEDAVKEAEGYEKDELEIHGGTFFYWTQKL</sequence>
<dbReference type="EMBL" id="JAGPNK010000001">
    <property type="protein sequence ID" value="KAH7328963.1"/>
    <property type="molecule type" value="Genomic_DNA"/>
</dbReference>
<evidence type="ECO:0000256" key="1">
    <source>
        <dbReference type="ARBA" id="ARBA00008361"/>
    </source>
</evidence>
<protein>
    <submittedName>
        <fullName evidence="5">S-adenosyl-L-methionine-dependent methyltransferase</fullName>
    </submittedName>
</protein>
<organism evidence="5 6">
    <name type="scientific">Stachybotrys elegans</name>
    <dbReference type="NCBI Taxonomy" id="80388"/>
    <lineage>
        <taxon>Eukaryota</taxon>
        <taxon>Fungi</taxon>
        <taxon>Dikarya</taxon>
        <taxon>Ascomycota</taxon>
        <taxon>Pezizomycotina</taxon>
        <taxon>Sordariomycetes</taxon>
        <taxon>Hypocreomycetidae</taxon>
        <taxon>Hypocreales</taxon>
        <taxon>Stachybotryaceae</taxon>
        <taxon>Stachybotrys</taxon>
    </lineage>
</organism>
<dbReference type="CDD" id="cd02440">
    <property type="entry name" value="AdoMet_MTases"/>
    <property type="match status" value="1"/>
</dbReference>
<comment type="caution">
    <text evidence="5">The sequence shown here is derived from an EMBL/GenBank/DDBJ whole genome shotgun (WGS) entry which is preliminary data.</text>
</comment>
<dbReference type="PANTHER" id="PTHR44942">
    <property type="entry name" value="METHYLTRANSF_11 DOMAIN-CONTAINING PROTEIN"/>
    <property type="match status" value="1"/>
</dbReference>
<comment type="similarity">
    <text evidence="1">Belongs to the methyltransferase superfamily.</text>
</comment>
<feature type="domain" description="Methyltransferase type 11" evidence="4">
    <location>
        <begin position="50"/>
        <end position="141"/>
    </location>
</feature>
<accession>A0A8K0WWS1</accession>
<dbReference type="SUPFAM" id="SSF53335">
    <property type="entry name" value="S-adenosyl-L-methionine-dependent methyltransferases"/>
    <property type="match status" value="1"/>
</dbReference>
<dbReference type="Pfam" id="PF08241">
    <property type="entry name" value="Methyltransf_11"/>
    <property type="match status" value="1"/>
</dbReference>
<dbReference type="AlphaFoldDB" id="A0A8K0WWS1"/>
<keyword evidence="6" id="KW-1185">Reference proteome</keyword>
<reference evidence="5" key="1">
    <citation type="journal article" date="2021" name="Nat. Commun.">
        <title>Genetic determinants of endophytism in the Arabidopsis root mycobiome.</title>
        <authorList>
            <person name="Mesny F."/>
            <person name="Miyauchi S."/>
            <person name="Thiergart T."/>
            <person name="Pickel B."/>
            <person name="Atanasova L."/>
            <person name="Karlsson M."/>
            <person name="Huettel B."/>
            <person name="Barry K.W."/>
            <person name="Haridas S."/>
            <person name="Chen C."/>
            <person name="Bauer D."/>
            <person name="Andreopoulos W."/>
            <person name="Pangilinan J."/>
            <person name="LaButti K."/>
            <person name="Riley R."/>
            <person name="Lipzen A."/>
            <person name="Clum A."/>
            <person name="Drula E."/>
            <person name="Henrissat B."/>
            <person name="Kohler A."/>
            <person name="Grigoriev I.V."/>
            <person name="Martin F.M."/>
            <person name="Hacquard S."/>
        </authorList>
    </citation>
    <scope>NUCLEOTIDE SEQUENCE</scope>
    <source>
        <strain evidence="5">MPI-CAGE-CH-0235</strain>
    </source>
</reference>
<evidence type="ECO:0000313" key="5">
    <source>
        <dbReference type="EMBL" id="KAH7328963.1"/>
    </source>
</evidence>
<dbReference type="GO" id="GO:0032259">
    <property type="term" value="P:methylation"/>
    <property type="evidence" value="ECO:0007669"/>
    <property type="project" value="UniProtKB-KW"/>
</dbReference>
<dbReference type="InterPro" id="IPR051052">
    <property type="entry name" value="Diverse_substrate_MTase"/>
</dbReference>
<dbReference type="OrthoDB" id="66144at2759"/>
<dbReference type="Gene3D" id="3.40.50.150">
    <property type="entry name" value="Vaccinia Virus protein VP39"/>
    <property type="match status" value="1"/>
</dbReference>
<name>A0A8K0WWS1_9HYPO</name>